<dbReference type="Gene3D" id="3.50.50.60">
    <property type="entry name" value="FAD/NAD(P)-binding domain"/>
    <property type="match status" value="1"/>
</dbReference>
<dbReference type="GO" id="GO:0016614">
    <property type="term" value="F:oxidoreductase activity, acting on CH-OH group of donors"/>
    <property type="evidence" value="ECO:0007669"/>
    <property type="project" value="InterPro"/>
</dbReference>
<evidence type="ECO:0000313" key="9">
    <source>
        <dbReference type="Proteomes" id="UP001175226"/>
    </source>
</evidence>
<name>A0AA39K144_9AGAR</name>
<evidence type="ECO:0000256" key="4">
    <source>
        <dbReference type="ARBA" id="ARBA00022827"/>
    </source>
</evidence>
<dbReference type="AlphaFoldDB" id="A0AA39K144"/>
<keyword evidence="9" id="KW-1185">Reference proteome</keyword>
<dbReference type="EMBL" id="JAUEPT010000007">
    <property type="protein sequence ID" value="KAK0450268.1"/>
    <property type="molecule type" value="Genomic_DNA"/>
</dbReference>
<comment type="cofactor">
    <cofactor evidence="1 6">
        <name>FAD</name>
        <dbReference type="ChEBI" id="CHEBI:57692"/>
    </cofactor>
</comment>
<dbReference type="GO" id="GO:0050660">
    <property type="term" value="F:flavin adenine dinucleotide binding"/>
    <property type="evidence" value="ECO:0007669"/>
    <property type="project" value="InterPro"/>
</dbReference>
<feature type="domain" description="Glucose-methanol-choline oxidoreductase N-terminal" evidence="7">
    <location>
        <begin position="336"/>
        <end position="350"/>
    </location>
</feature>
<feature type="active site" description="Proton donor" evidence="5">
    <location>
        <position position="576"/>
    </location>
</feature>
<comment type="similarity">
    <text evidence="2">Belongs to the GMC oxidoreductase family.</text>
</comment>
<dbReference type="PANTHER" id="PTHR11552">
    <property type="entry name" value="GLUCOSE-METHANOL-CHOLINE GMC OXIDOREDUCTASE"/>
    <property type="match status" value="1"/>
</dbReference>
<dbReference type="Pfam" id="PF00732">
    <property type="entry name" value="GMC_oxred_N"/>
    <property type="match status" value="1"/>
</dbReference>
<evidence type="ECO:0000256" key="5">
    <source>
        <dbReference type="PIRSR" id="PIRSR000137-1"/>
    </source>
</evidence>
<proteinExistence type="inferred from homology"/>
<dbReference type="Gene3D" id="3.30.560.10">
    <property type="entry name" value="Glucose Oxidase, domain 3"/>
    <property type="match status" value="1"/>
</dbReference>
<dbReference type="SUPFAM" id="SSF51905">
    <property type="entry name" value="FAD/NAD(P)-binding domain"/>
    <property type="match status" value="1"/>
</dbReference>
<reference evidence="8" key="1">
    <citation type="submission" date="2023-06" db="EMBL/GenBank/DDBJ databases">
        <authorList>
            <consortium name="Lawrence Berkeley National Laboratory"/>
            <person name="Ahrendt S."/>
            <person name="Sahu N."/>
            <person name="Indic B."/>
            <person name="Wong-Bajracharya J."/>
            <person name="Merenyi Z."/>
            <person name="Ke H.-M."/>
            <person name="Monk M."/>
            <person name="Kocsube S."/>
            <person name="Drula E."/>
            <person name="Lipzen A."/>
            <person name="Balint B."/>
            <person name="Henrissat B."/>
            <person name="Andreopoulos B."/>
            <person name="Martin F.M."/>
            <person name="Harder C.B."/>
            <person name="Rigling D."/>
            <person name="Ford K.L."/>
            <person name="Foster G.D."/>
            <person name="Pangilinan J."/>
            <person name="Papanicolaou A."/>
            <person name="Barry K."/>
            <person name="LaButti K."/>
            <person name="Viragh M."/>
            <person name="Koriabine M."/>
            <person name="Yan M."/>
            <person name="Riley R."/>
            <person name="Champramary S."/>
            <person name="Plett K.L."/>
            <person name="Tsai I.J."/>
            <person name="Slot J."/>
            <person name="Sipos G."/>
            <person name="Plett J."/>
            <person name="Nagy L.G."/>
            <person name="Grigoriev I.V."/>
        </authorList>
    </citation>
    <scope>NUCLEOTIDE SEQUENCE</scope>
    <source>
        <strain evidence="8">FPL87.14</strain>
    </source>
</reference>
<sequence length="644" mass="70741">MTSSVENSSHSSLIANLSAVGRKVGEESRNDKHSMDDEYDVIIVGGGTAGGVLASRLSEESSLRVLLLESGGSGKSLLYSVVPSAFSLLFPSKHAFQLYTEPQEFAQNKKKFWPSGKMLGGCSAINAEMYVHQGDRTTLLTMYRAQYGVPGDYDKWATITGDDSWTWNNFKHYFTKFETYTESADYPDVKMSNKGTKGPVRVGYFPAATKHGKAFIDACKSLGIPFSADFNSGESPTGVNRLSTCLCISLSRNAEYIAVVTYVDDKLERVTSETAYLTPEVLARPNLKVAIHAQVTKILVRKTGEEKRAYAVEFTHNRDGPVYCARARKEVILSAGAIHSPQILMLSGIGPSEELRKFDIPVVHELQGVGAHLMDHPVIDCNLKDKTNTSPKYLKPTTLLDLIKYISATIQYLVWRRGPAATNLGEAAAFVRTDDASVFPDSSEPLEDSTSSPSSPDIEIFTMALGYQEHGMKTFTKHTVSLHSVLLQPLSIGSIRLKSLSPFDDPVIDPRYLESEADVKKLVRGFKLCLKISETEPLATLLDQNCEDAELDHHQRTKNDAEIEEMIRSRVETLYHPTSTCRMAPLKEGGVVDVSFCVYGIQGLRVCDASVFPSIISGHTAGATFAVAEKLSDIMKRNSSESPS</sequence>
<gene>
    <name evidence="8" type="ORF">EV421DRAFT_1325217</name>
</gene>
<evidence type="ECO:0000259" key="7">
    <source>
        <dbReference type="PROSITE" id="PS00624"/>
    </source>
</evidence>
<feature type="active site" description="Proton acceptor" evidence="5">
    <location>
        <position position="619"/>
    </location>
</feature>
<dbReference type="InterPro" id="IPR007867">
    <property type="entry name" value="GMC_OxRtase_C"/>
</dbReference>
<dbReference type="InterPro" id="IPR012132">
    <property type="entry name" value="GMC_OxRdtase"/>
</dbReference>
<dbReference type="Pfam" id="PF05199">
    <property type="entry name" value="GMC_oxred_C"/>
    <property type="match status" value="1"/>
</dbReference>
<accession>A0AA39K144</accession>
<dbReference type="PIRSF" id="PIRSF000137">
    <property type="entry name" value="Alcohol_oxidase"/>
    <property type="match status" value="1"/>
</dbReference>
<dbReference type="PROSITE" id="PS00624">
    <property type="entry name" value="GMC_OXRED_2"/>
    <property type="match status" value="1"/>
</dbReference>
<evidence type="ECO:0000256" key="6">
    <source>
        <dbReference type="PIRSR" id="PIRSR000137-2"/>
    </source>
</evidence>
<evidence type="ECO:0000256" key="2">
    <source>
        <dbReference type="ARBA" id="ARBA00010790"/>
    </source>
</evidence>
<organism evidence="8 9">
    <name type="scientific">Armillaria borealis</name>
    <dbReference type="NCBI Taxonomy" id="47425"/>
    <lineage>
        <taxon>Eukaryota</taxon>
        <taxon>Fungi</taxon>
        <taxon>Dikarya</taxon>
        <taxon>Basidiomycota</taxon>
        <taxon>Agaricomycotina</taxon>
        <taxon>Agaricomycetes</taxon>
        <taxon>Agaricomycetidae</taxon>
        <taxon>Agaricales</taxon>
        <taxon>Marasmiineae</taxon>
        <taxon>Physalacriaceae</taxon>
        <taxon>Armillaria</taxon>
    </lineage>
</organism>
<evidence type="ECO:0000313" key="8">
    <source>
        <dbReference type="EMBL" id="KAK0450268.1"/>
    </source>
</evidence>
<evidence type="ECO:0000256" key="3">
    <source>
        <dbReference type="ARBA" id="ARBA00022630"/>
    </source>
</evidence>
<feature type="binding site" evidence="6">
    <location>
        <position position="295"/>
    </location>
    <ligand>
        <name>FAD</name>
        <dbReference type="ChEBI" id="CHEBI:57692"/>
    </ligand>
</feature>
<dbReference type="InterPro" id="IPR036188">
    <property type="entry name" value="FAD/NAD-bd_sf"/>
</dbReference>
<comment type="caution">
    <text evidence="8">The sequence shown here is derived from an EMBL/GenBank/DDBJ whole genome shotgun (WGS) entry which is preliminary data.</text>
</comment>
<evidence type="ECO:0000256" key="1">
    <source>
        <dbReference type="ARBA" id="ARBA00001974"/>
    </source>
</evidence>
<dbReference type="InterPro" id="IPR000172">
    <property type="entry name" value="GMC_OxRdtase_N"/>
</dbReference>
<dbReference type="Proteomes" id="UP001175226">
    <property type="component" value="Unassembled WGS sequence"/>
</dbReference>
<keyword evidence="3" id="KW-0285">Flavoprotein</keyword>
<dbReference type="SUPFAM" id="SSF54373">
    <property type="entry name" value="FAD-linked reductases, C-terminal domain"/>
    <property type="match status" value="1"/>
</dbReference>
<keyword evidence="4 6" id="KW-0274">FAD</keyword>
<dbReference type="PANTHER" id="PTHR11552:SF147">
    <property type="entry name" value="CHOLINE DEHYDROGENASE, MITOCHONDRIAL"/>
    <property type="match status" value="1"/>
</dbReference>
<protein>
    <recommendedName>
        <fullName evidence="7">Glucose-methanol-choline oxidoreductase N-terminal domain-containing protein</fullName>
    </recommendedName>
</protein>